<organism evidence="3 4">
    <name type="scientific">Dinothrombium tinctorium</name>
    <dbReference type="NCBI Taxonomy" id="1965070"/>
    <lineage>
        <taxon>Eukaryota</taxon>
        <taxon>Metazoa</taxon>
        <taxon>Ecdysozoa</taxon>
        <taxon>Arthropoda</taxon>
        <taxon>Chelicerata</taxon>
        <taxon>Arachnida</taxon>
        <taxon>Acari</taxon>
        <taxon>Acariformes</taxon>
        <taxon>Trombidiformes</taxon>
        <taxon>Prostigmata</taxon>
        <taxon>Anystina</taxon>
        <taxon>Parasitengona</taxon>
        <taxon>Trombidioidea</taxon>
        <taxon>Trombidiidae</taxon>
        <taxon>Dinothrombium</taxon>
    </lineage>
</organism>
<dbReference type="Proteomes" id="UP000285301">
    <property type="component" value="Unassembled WGS sequence"/>
</dbReference>
<dbReference type="SMART" id="SM00192">
    <property type="entry name" value="LDLa"/>
    <property type="match status" value="1"/>
</dbReference>
<proteinExistence type="predicted"/>
<name>A0A3S3PME5_9ACAR</name>
<accession>A0A3S3PME5</accession>
<dbReference type="SUPFAM" id="SSF57424">
    <property type="entry name" value="LDL receptor-like module"/>
    <property type="match status" value="1"/>
</dbReference>
<evidence type="ECO:0000313" key="3">
    <source>
        <dbReference type="EMBL" id="RWS04450.1"/>
    </source>
</evidence>
<dbReference type="AlphaFoldDB" id="A0A3S3PME5"/>
<keyword evidence="4" id="KW-1185">Reference proteome</keyword>
<protein>
    <submittedName>
        <fullName evidence="3">Uncharacterized protein</fullName>
    </submittedName>
</protein>
<keyword evidence="1 2" id="KW-1015">Disulfide bond</keyword>
<dbReference type="STRING" id="1965070.A0A3S3PME5"/>
<dbReference type="InterPro" id="IPR002172">
    <property type="entry name" value="LDrepeatLR_classA_rpt"/>
</dbReference>
<dbReference type="Pfam" id="PF00057">
    <property type="entry name" value="Ldl_recept_a"/>
    <property type="match status" value="1"/>
</dbReference>
<feature type="disulfide bond" evidence="2">
    <location>
        <begin position="20"/>
        <end position="38"/>
    </location>
</feature>
<dbReference type="EMBL" id="NCKU01005537">
    <property type="protein sequence ID" value="RWS04450.1"/>
    <property type="molecule type" value="Genomic_DNA"/>
</dbReference>
<dbReference type="PROSITE" id="PS50068">
    <property type="entry name" value="LDLRA_2"/>
    <property type="match status" value="1"/>
</dbReference>
<evidence type="ECO:0000256" key="2">
    <source>
        <dbReference type="PROSITE-ProRule" id="PRU00124"/>
    </source>
</evidence>
<evidence type="ECO:0000313" key="4">
    <source>
        <dbReference type="Proteomes" id="UP000285301"/>
    </source>
</evidence>
<comment type="caution">
    <text evidence="2">Lacks conserved residue(s) required for the propagation of feature annotation.</text>
</comment>
<comment type="caution">
    <text evidence="3">The sequence shown here is derived from an EMBL/GenBank/DDBJ whole genome shotgun (WGS) entry which is preliminary data.</text>
</comment>
<dbReference type="CDD" id="cd00112">
    <property type="entry name" value="LDLa"/>
    <property type="match status" value="1"/>
</dbReference>
<reference evidence="3 4" key="1">
    <citation type="journal article" date="2018" name="Gigascience">
        <title>Genomes of trombidid mites reveal novel predicted allergens and laterally-transferred genes associated with secondary metabolism.</title>
        <authorList>
            <person name="Dong X."/>
            <person name="Chaisiri K."/>
            <person name="Xia D."/>
            <person name="Armstrong S.D."/>
            <person name="Fang Y."/>
            <person name="Donnelly M.J."/>
            <person name="Kadowaki T."/>
            <person name="McGarry J.W."/>
            <person name="Darby A.C."/>
            <person name="Makepeace B.L."/>
        </authorList>
    </citation>
    <scope>NUCLEOTIDE SEQUENCE [LARGE SCALE GENOMIC DNA]</scope>
    <source>
        <strain evidence="3">UoL-WK</strain>
    </source>
</reference>
<dbReference type="Gene3D" id="4.10.400.10">
    <property type="entry name" value="Low-density Lipoprotein Receptor"/>
    <property type="match status" value="1"/>
</dbReference>
<feature type="disulfide bond" evidence="2">
    <location>
        <begin position="32"/>
        <end position="47"/>
    </location>
</feature>
<dbReference type="OrthoDB" id="6499678at2759"/>
<dbReference type="InterPro" id="IPR036055">
    <property type="entry name" value="LDL_receptor-like_sf"/>
</dbReference>
<gene>
    <name evidence="3" type="ORF">B4U79_18363</name>
</gene>
<evidence type="ECO:0000256" key="1">
    <source>
        <dbReference type="ARBA" id="ARBA00023157"/>
    </source>
</evidence>
<sequence>MNYTHIGESGECPRPFYLDCGNGHCVRKAHKCDKINNCVNERDEKNCGLSKIEIAVFTGSQKKPKITITACSEQNIPEIVDNS</sequence>